<reference evidence="6 7" key="1">
    <citation type="submission" date="2014-11" db="EMBL/GenBank/DDBJ databases">
        <title>Draft genome sequence of Kirrobacter mercurialis.</title>
        <authorList>
            <person name="Coil D.A."/>
            <person name="Eisen J.A."/>
        </authorList>
    </citation>
    <scope>NUCLEOTIDE SEQUENCE [LARGE SCALE GENOMIC DNA]</scope>
    <source>
        <strain evidence="6 7">Coronado</strain>
    </source>
</reference>
<evidence type="ECO:0000256" key="1">
    <source>
        <dbReference type="ARBA" id="ARBA00007074"/>
    </source>
</evidence>
<dbReference type="SUPFAM" id="SSF54001">
    <property type="entry name" value="Cysteine proteinases"/>
    <property type="match status" value="1"/>
</dbReference>
<proteinExistence type="inferred from homology"/>
<dbReference type="AlphaFoldDB" id="A0A0B2BX17"/>
<dbReference type="PROSITE" id="PS51935">
    <property type="entry name" value="NLPC_P60"/>
    <property type="match status" value="1"/>
</dbReference>
<evidence type="ECO:0000256" key="2">
    <source>
        <dbReference type="ARBA" id="ARBA00022670"/>
    </source>
</evidence>
<organism evidence="6 7">
    <name type="scientific">Croceibacterium mercuriale</name>
    <dbReference type="NCBI Taxonomy" id="1572751"/>
    <lineage>
        <taxon>Bacteria</taxon>
        <taxon>Pseudomonadati</taxon>
        <taxon>Pseudomonadota</taxon>
        <taxon>Alphaproteobacteria</taxon>
        <taxon>Sphingomonadales</taxon>
        <taxon>Erythrobacteraceae</taxon>
        <taxon>Croceibacterium</taxon>
    </lineage>
</organism>
<evidence type="ECO:0000259" key="5">
    <source>
        <dbReference type="PROSITE" id="PS51935"/>
    </source>
</evidence>
<sequence length="131" mass="13933">MSGDRIAAAAADLIGARFKLNGRDPQTGLDCVGVVLAALAVTGRTAPPLPPYSMRRTQLTPFDRLATGQGLRAVDGRSEAGDVLVFRTGPAQWHAAIALPCGQIVHAHAALRRVVGSPVPPDWTIVRHWRL</sequence>
<feature type="domain" description="NlpC/P60" evidence="5">
    <location>
        <begin position="1"/>
        <end position="131"/>
    </location>
</feature>
<keyword evidence="4" id="KW-0788">Thiol protease</keyword>
<dbReference type="Gene3D" id="3.90.1720.10">
    <property type="entry name" value="endopeptidase domain like (from Nostoc punctiforme)"/>
    <property type="match status" value="1"/>
</dbReference>
<dbReference type="GO" id="GO:0006508">
    <property type="term" value="P:proteolysis"/>
    <property type="evidence" value="ECO:0007669"/>
    <property type="project" value="UniProtKB-KW"/>
</dbReference>
<keyword evidence="7" id="KW-1185">Reference proteome</keyword>
<dbReference type="InterPro" id="IPR000064">
    <property type="entry name" value="NLP_P60_dom"/>
</dbReference>
<evidence type="ECO:0000256" key="3">
    <source>
        <dbReference type="ARBA" id="ARBA00022801"/>
    </source>
</evidence>
<evidence type="ECO:0000256" key="4">
    <source>
        <dbReference type="ARBA" id="ARBA00022807"/>
    </source>
</evidence>
<protein>
    <recommendedName>
        <fullName evidence="5">NlpC/P60 domain-containing protein</fullName>
    </recommendedName>
</protein>
<dbReference type="STRING" id="1572751.PK98_11115"/>
<dbReference type="OrthoDB" id="8481272at2"/>
<comment type="caution">
    <text evidence="6">The sequence shown here is derived from an EMBL/GenBank/DDBJ whole genome shotgun (WGS) entry which is preliminary data.</text>
</comment>
<keyword evidence="3" id="KW-0378">Hydrolase</keyword>
<dbReference type="InterPro" id="IPR038765">
    <property type="entry name" value="Papain-like_cys_pep_sf"/>
</dbReference>
<gene>
    <name evidence="6" type="ORF">PK98_11115</name>
</gene>
<dbReference type="RefSeq" id="WP_039096986.1">
    <property type="nucleotide sequence ID" value="NZ_JTDN01000002.1"/>
</dbReference>
<dbReference type="GO" id="GO:0008234">
    <property type="term" value="F:cysteine-type peptidase activity"/>
    <property type="evidence" value="ECO:0007669"/>
    <property type="project" value="UniProtKB-KW"/>
</dbReference>
<comment type="similarity">
    <text evidence="1">Belongs to the peptidase C40 family.</text>
</comment>
<accession>A0A0B2BX17</accession>
<name>A0A0B2BX17_9SPHN</name>
<dbReference type="EMBL" id="JTDN01000002">
    <property type="protein sequence ID" value="KHL24537.1"/>
    <property type="molecule type" value="Genomic_DNA"/>
</dbReference>
<dbReference type="Proteomes" id="UP000030988">
    <property type="component" value="Unassembled WGS sequence"/>
</dbReference>
<evidence type="ECO:0000313" key="6">
    <source>
        <dbReference type="EMBL" id="KHL24537.1"/>
    </source>
</evidence>
<evidence type="ECO:0000313" key="7">
    <source>
        <dbReference type="Proteomes" id="UP000030988"/>
    </source>
</evidence>
<keyword evidence="2" id="KW-0645">Protease</keyword>
<dbReference type="Pfam" id="PF00877">
    <property type="entry name" value="NLPC_P60"/>
    <property type="match status" value="1"/>
</dbReference>